<dbReference type="InterPro" id="IPR027417">
    <property type="entry name" value="P-loop_NTPase"/>
</dbReference>
<sequence>MQMNQAQQQAVCHQDGPMLVLAGPGSGKTLVITERIKYLIEECNIAENEILVITFTKAAANEMKERYLKKRKTSHTGVNFGTFHAVFFTILKHAYHFTAGNIAREEIRFQFIKEILHRMSVEYEDEAEFCSDILSEISLIKGSRMELTNYYSISCPDELFRAIYQEYHNKLRRAKLIDFDDMLVLCYELFRGREDILQIWQKRFRYILIDEFQDINKIQYDIIRMLTSPENNLFIVGDDDQSIYRFRGAKPEIMLNFPLDYPDCRKVILDKNYRSTSNILTASNRLIQYNQNRYQKTNVSVKGNGNEIAIWHFNTLAEENKMLSEEIVKLHRTGIPYKEMAVLIRTTLGSGAMIHKIMEYNIPFRMKDKIPNIYDHWILTDLLAYIKIAMGHTDRSLYLQIINRPKRYISRDAFDQPNVDLDAVKDYYEDKNWMLERIDQLEYDLALINGMKPYAAINYIRRGIGYDDYLKEYCDNRRMKAEELIDILDEIQESAKGMKDVQEWFTYIENCREEIKRQAMENSMNDTDSVTIATMHSSKGLEFHTVFIVDANEGITPHKKAVLPEDLEEERRLFYVAMTRAKNSLYILSAKERYNKNLQWSRFIDEIKATEEKDIK</sequence>
<feature type="domain" description="UvrD-like helicase ATP-binding" evidence="12">
    <location>
        <begin position="1"/>
        <end position="276"/>
    </location>
</feature>
<comment type="catalytic activity">
    <reaction evidence="8">
        <text>Couples ATP hydrolysis with the unwinding of duplex DNA by translocating in the 3'-5' direction.</text>
        <dbReference type="EC" id="5.6.2.4"/>
    </reaction>
</comment>
<keyword evidence="7" id="KW-0413">Isomerase</keyword>
<dbReference type="PROSITE" id="PS51198">
    <property type="entry name" value="UVRD_HELICASE_ATP_BIND"/>
    <property type="match status" value="1"/>
</dbReference>
<evidence type="ECO:0000259" key="12">
    <source>
        <dbReference type="PROSITE" id="PS51198"/>
    </source>
</evidence>
<dbReference type="GO" id="GO:0003677">
    <property type="term" value="F:DNA binding"/>
    <property type="evidence" value="ECO:0007669"/>
    <property type="project" value="UniProtKB-KW"/>
</dbReference>
<dbReference type="RefSeq" id="WP_228351281.1">
    <property type="nucleotide sequence ID" value="NZ_JACEGA010000001.1"/>
</dbReference>
<comment type="caution">
    <text evidence="14">The sequence shown here is derived from an EMBL/GenBank/DDBJ whole genome shotgun (WGS) entry which is preliminary data.</text>
</comment>
<dbReference type="Proteomes" id="UP000574276">
    <property type="component" value="Unassembled WGS sequence"/>
</dbReference>
<organism evidence="14 15">
    <name type="scientific">Variimorphobacter saccharofermentans</name>
    <dbReference type="NCBI Taxonomy" id="2755051"/>
    <lineage>
        <taxon>Bacteria</taxon>
        <taxon>Bacillati</taxon>
        <taxon>Bacillota</taxon>
        <taxon>Clostridia</taxon>
        <taxon>Lachnospirales</taxon>
        <taxon>Lachnospiraceae</taxon>
        <taxon>Variimorphobacter</taxon>
    </lineage>
</organism>
<dbReference type="InterPro" id="IPR000212">
    <property type="entry name" value="DNA_helicase_UvrD/REP"/>
</dbReference>
<evidence type="ECO:0000256" key="8">
    <source>
        <dbReference type="ARBA" id="ARBA00034617"/>
    </source>
</evidence>
<dbReference type="InterPro" id="IPR014017">
    <property type="entry name" value="DNA_helicase_UvrD-like_C"/>
</dbReference>
<dbReference type="SUPFAM" id="SSF52540">
    <property type="entry name" value="P-loop containing nucleoside triphosphate hydrolases"/>
    <property type="match status" value="1"/>
</dbReference>
<keyword evidence="3 11" id="KW-0378">Hydrolase</keyword>
<dbReference type="InterPro" id="IPR013986">
    <property type="entry name" value="DExx_box_DNA_helicase_dom_sf"/>
</dbReference>
<evidence type="ECO:0000259" key="13">
    <source>
        <dbReference type="PROSITE" id="PS51217"/>
    </source>
</evidence>
<feature type="domain" description="UvrD-like helicase C-terminal" evidence="13">
    <location>
        <begin position="277"/>
        <end position="540"/>
    </location>
</feature>
<evidence type="ECO:0000256" key="7">
    <source>
        <dbReference type="ARBA" id="ARBA00023235"/>
    </source>
</evidence>
<dbReference type="EC" id="5.6.2.4" evidence="9"/>
<dbReference type="Gene3D" id="1.10.486.10">
    <property type="entry name" value="PCRA, domain 4"/>
    <property type="match status" value="1"/>
</dbReference>
<name>A0A839JV31_9FIRM</name>
<feature type="binding site" evidence="11">
    <location>
        <begin position="22"/>
        <end position="29"/>
    </location>
    <ligand>
        <name>ATP</name>
        <dbReference type="ChEBI" id="CHEBI:30616"/>
    </ligand>
</feature>
<evidence type="ECO:0000256" key="3">
    <source>
        <dbReference type="ARBA" id="ARBA00022801"/>
    </source>
</evidence>
<dbReference type="GO" id="GO:0043138">
    <property type="term" value="F:3'-5' DNA helicase activity"/>
    <property type="evidence" value="ECO:0007669"/>
    <property type="project" value="UniProtKB-EC"/>
</dbReference>
<dbReference type="PANTHER" id="PTHR11070">
    <property type="entry name" value="UVRD / RECB / PCRA DNA HELICASE FAMILY MEMBER"/>
    <property type="match status" value="1"/>
</dbReference>
<comment type="similarity">
    <text evidence="1">Belongs to the helicase family. UvrD subfamily.</text>
</comment>
<protein>
    <recommendedName>
        <fullName evidence="9">DNA 3'-5' helicase</fullName>
        <ecNumber evidence="9">5.6.2.4</ecNumber>
    </recommendedName>
</protein>
<dbReference type="EMBL" id="JACEGA010000001">
    <property type="protein sequence ID" value="MBB2181503.1"/>
    <property type="molecule type" value="Genomic_DNA"/>
</dbReference>
<dbReference type="GO" id="GO:0005524">
    <property type="term" value="F:ATP binding"/>
    <property type="evidence" value="ECO:0007669"/>
    <property type="project" value="UniProtKB-UniRule"/>
</dbReference>
<dbReference type="Gene3D" id="3.40.50.300">
    <property type="entry name" value="P-loop containing nucleotide triphosphate hydrolases"/>
    <property type="match status" value="2"/>
</dbReference>
<evidence type="ECO:0000256" key="5">
    <source>
        <dbReference type="ARBA" id="ARBA00022840"/>
    </source>
</evidence>
<accession>A0A839JV31</accession>
<dbReference type="Pfam" id="PF00580">
    <property type="entry name" value="UvrD-helicase"/>
    <property type="match status" value="1"/>
</dbReference>
<evidence type="ECO:0000313" key="15">
    <source>
        <dbReference type="Proteomes" id="UP000574276"/>
    </source>
</evidence>
<dbReference type="Gene3D" id="1.10.10.160">
    <property type="match status" value="1"/>
</dbReference>
<evidence type="ECO:0000256" key="2">
    <source>
        <dbReference type="ARBA" id="ARBA00022741"/>
    </source>
</evidence>
<dbReference type="GO" id="GO:0005829">
    <property type="term" value="C:cytosol"/>
    <property type="evidence" value="ECO:0007669"/>
    <property type="project" value="TreeGrafter"/>
</dbReference>
<dbReference type="GO" id="GO:0033202">
    <property type="term" value="C:DNA helicase complex"/>
    <property type="evidence" value="ECO:0007669"/>
    <property type="project" value="TreeGrafter"/>
</dbReference>
<comment type="catalytic activity">
    <reaction evidence="10">
        <text>ATP + H2O = ADP + phosphate + H(+)</text>
        <dbReference type="Rhea" id="RHEA:13065"/>
        <dbReference type="ChEBI" id="CHEBI:15377"/>
        <dbReference type="ChEBI" id="CHEBI:15378"/>
        <dbReference type="ChEBI" id="CHEBI:30616"/>
        <dbReference type="ChEBI" id="CHEBI:43474"/>
        <dbReference type="ChEBI" id="CHEBI:456216"/>
        <dbReference type="EC" id="5.6.2.4"/>
    </reaction>
</comment>
<evidence type="ECO:0000256" key="6">
    <source>
        <dbReference type="ARBA" id="ARBA00023125"/>
    </source>
</evidence>
<keyword evidence="6" id="KW-0238">DNA-binding</keyword>
<evidence type="ECO:0000313" key="14">
    <source>
        <dbReference type="EMBL" id="MBB2181503.1"/>
    </source>
</evidence>
<keyword evidence="5 11" id="KW-0067">ATP-binding</keyword>
<dbReference type="AlphaFoldDB" id="A0A839JV31"/>
<evidence type="ECO:0000256" key="1">
    <source>
        <dbReference type="ARBA" id="ARBA00009922"/>
    </source>
</evidence>
<dbReference type="GO" id="GO:0016787">
    <property type="term" value="F:hydrolase activity"/>
    <property type="evidence" value="ECO:0007669"/>
    <property type="project" value="UniProtKB-UniRule"/>
</dbReference>
<proteinExistence type="inferred from homology"/>
<dbReference type="GO" id="GO:0000725">
    <property type="term" value="P:recombinational repair"/>
    <property type="evidence" value="ECO:0007669"/>
    <property type="project" value="TreeGrafter"/>
</dbReference>
<dbReference type="CDD" id="cd18807">
    <property type="entry name" value="SF1_C_UvrD"/>
    <property type="match status" value="1"/>
</dbReference>
<dbReference type="InterPro" id="IPR014016">
    <property type="entry name" value="UvrD-like_ATP-bd"/>
</dbReference>
<keyword evidence="2 11" id="KW-0547">Nucleotide-binding</keyword>
<dbReference type="PROSITE" id="PS51217">
    <property type="entry name" value="UVRD_HELICASE_CTER"/>
    <property type="match status" value="1"/>
</dbReference>
<evidence type="ECO:0000256" key="10">
    <source>
        <dbReference type="ARBA" id="ARBA00048988"/>
    </source>
</evidence>
<gene>
    <name evidence="14" type="ORF">H0486_01165</name>
</gene>
<dbReference type="PANTHER" id="PTHR11070:SF2">
    <property type="entry name" value="ATP-DEPENDENT DNA HELICASE SRS2"/>
    <property type="match status" value="1"/>
</dbReference>
<keyword evidence="4 11" id="KW-0347">Helicase</keyword>
<keyword evidence="15" id="KW-1185">Reference proteome</keyword>
<reference evidence="14 15" key="1">
    <citation type="submission" date="2020-07" db="EMBL/GenBank/DDBJ databases">
        <title>Characterization and genome sequencing of isolate MD1, a novel member within the family Lachnospiraceae.</title>
        <authorList>
            <person name="Rettenmaier R."/>
            <person name="Di Bello L."/>
            <person name="Zinser C."/>
            <person name="Scheitz K."/>
            <person name="Liebl W."/>
            <person name="Zverlov V."/>
        </authorList>
    </citation>
    <scope>NUCLEOTIDE SEQUENCE [LARGE SCALE GENOMIC DNA]</scope>
    <source>
        <strain evidence="14 15">MD1</strain>
    </source>
</reference>
<dbReference type="CDD" id="cd17932">
    <property type="entry name" value="DEXQc_UvrD"/>
    <property type="match status" value="1"/>
</dbReference>
<evidence type="ECO:0000256" key="9">
    <source>
        <dbReference type="ARBA" id="ARBA00034808"/>
    </source>
</evidence>
<evidence type="ECO:0000256" key="11">
    <source>
        <dbReference type="PROSITE-ProRule" id="PRU00560"/>
    </source>
</evidence>
<dbReference type="Pfam" id="PF13361">
    <property type="entry name" value="UvrD_C"/>
    <property type="match status" value="1"/>
</dbReference>
<evidence type="ECO:0000256" key="4">
    <source>
        <dbReference type="ARBA" id="ARBA00022806"/>
    </source>
</evidence>